<dbReference type="OrthoDB" id="114045at2"/>
<dbReference type="RefSeq" id="WP_146982149.1">
    <property type="nucleotide sequence ID" value="NZ_VOSM01000007.1"/>
</dbReference>
<evidence type="ECO:0000313" key="2">
    <source>
        <dbReference type="Proteomes" id="UP000321412"/>
    </source>
</evidence>
<comment type="caution">
    <text evidence="1">The sequence shown here is derived from an EMBL/GenBank/DDBJ whole genome shotgun (WGS) entry which is preliminary data.</text>
</comment>
<dbReference type="InterPro" id="IPR052194">
    <property type="entry name" value="MESH1"/>
</dbReference>
<gene>
    <name evidence="1" type="ORF">FRC98_14460</name>
</gene>
<accession>A0A5C6XCN1</accession>
<dbReference type="Gene3D" id="1.10.3210.10">
    <property type="entry name" value="Hypothetical protein af1432"/>
    <property type="match status" value="1"/>
</dbReference>
<protein>
    <submittedName>
        <fullName evidence="1">HD domain-containing protein</fullName>
    </submittedName>
</protein>
<dbReference type="SUPFAM" id="SSF109604">
    <property type="entry name" value="HD-domain/PDEase-like"/>
    <property type="match status" value="1"/>
</dbReference>
<dbReference type="AlphaFoldDB" id="A0A5C6XCN1"/>
<dbReference type="Proteomes" id="UP000321412">
    <property type="component" value="Unassembled WGS sequence"/>
</dbReference>
<dbReference type="GO" id="GO:0008893">
    <property type="term" value="F:guanosine-3',5'-bis(diphosphate) 3'-diphosphatase activity"/>
    <property type="evidence" value="ECO:0007669"/>
    <property type="project" value="TreeGrafter"/>
</dbReference>
<dbReference type="PANTHER" id="PTHR46246:SF1">
    <property type="entry name" value="GUANOSINE-3',5'-BIS(DIPHOSPHATE) 3'-PYROPHOSPHOHYDROLASE MESH1"/>
    <property type="match status" value="1"/>
</dbReference>
<organism evidence="1 2">
    <name type="scientific">Lujinxingia vulgaris</name>
    <dbReference type="NCBI Taxonomy" id="2600176"/>
    <lineage>
        <taxon>Bacteria</taxon>
        <taxon>Deltaproteobacteria</taxon>
        <taxon>Bradymonadales</taxon>
        <taxon>Lujinxingiaceae</taxon>
        <taxon>Lujinxingia</taxon>
    </lineage>
</organism>
<sequence>MTQVDNTPERGYSERFDEALSCASRWHRAQTRKGKKTPYINHLMAVAALVGSNGGSEDQVIGALLHDAIEDCVGEIPDIAAQILERFGPEVLFIVEGCTDAYEDPKPPWQPRKEAYLAHLRELPDDSPILLVSLADKVHNAASIVRDLQAVGDALWERFSASKEQSIWYYRSLAEIFEAKAPGYLSGELKRLVGEMARS</sequence>
<dbReference type="Pfam" id="PF13328">
    <property type="entry name" value="HD_4"/>
    <property type="match status" value="1"/>
</dbReference>
<evidence type="ECO:0000313" key="1">
    <source>
        <dbReference type="EMBL" id="TXD35871.1"/>
    </source>
</evidence>
<keyword evidence="2" id="KW-1185">Reference proteome</keyword>
<proteinExistence type="predicted"/>
<dbReference type="PANTHER" id="PTHR46246">
    <property type="entry name" value="GUANOSINE-3',5'-BIS(DIPHOSPHATE) 3'-PYROPHOSPHOHYDROLASE MESH1"/>
    <property type="match status" value="1"/>
</dbReference>
<reference evidence="1 2" key="1">
    <citation type="submission" date="2019-08" db="EMBL/GenBank/DDBJ databases">
        <title>Bradymonadales sp. TMQ4.</title>
        <authorList>
            <person name="Liang Q."/>
        </authorList>
    </citation>
    <scope>NUCLEOTIDE SEQUENCE [LARGE SCALE GENOMIC DNA]</scope>
    <source>
        <strain evidence="1 2">TMQ4</strain>
    </source>
</reference>
<dbReference type="EMBL" id="VOSM01000007">
    <property type="protein sequence ID" value="TXD35871.1"/>
    <property type="molecule type" value="Genomic_DNA"/>
</dbReference>
<name>A0A5C6XCN1_9DELT</name>